<evidence type="ECO:0000256" key="2">
    <source>
        <dbReference type="ARBA" id="ARBA00012662"/>
    </source>
</evidence>
<comment type="similarity">
    <text evidence="1">Belongs to the glycosyl hydrolase 29 family.</text>
</comment>
<dbReference type="AlphaFoldDB" id="A0A917JFT0"/>
<evidence type="ECO:0000256" key="4">
    <source>
        <dbReference type="ARBA" id="ARBA00022801"/>
    </source>
</evidence>
<reference evidence="7" key="2">
    <citation type="submission" date="2020-09" db="EMBL/GenBank/DDBJ databases">
        <authorList>
            <person name="Sun Q."/>
            <person name="Sedlacek I."/>
        </authorList>
    </citation>
    <scope>NUCLEOTIDE SEQUENCE</scope>
    <source>
        <strain evidence="7">CCM 8433</strain>
    </source>
</reference>
<name>A0A917JFT0_9ENTE</name>
<keyword evidence="3" id="KW-0732">Signal</keyword>
<dbReference type="SUPFAM" id="SSF49785">
    <property type="entry name" value="Galactose-binding domain-like"/>
    <property type="match status" value="1"/>
</dbReference>
<organism evidence="7 8">
    <name type="scientific">Enterococcus alcedinis</name>
    <dbReference type="NCBI Taxonomy" id="1274384"/>
    <lineage>
        <taxon>Bacteria</taxon>
        <taxon>Bacillati</taxon>
        <taxon>Bacillota</taxon>
        <taxon>Bacilli</taxon>
        <taxon>Lactobacillales</taxon>
        <taxon>Enterococcaceae</taxon>
        <taxon>Enterococcus</taxon>
    </lineage>
</organism>
<keyword evidence="4" id="KW-0378">Hydrolase</keyword>
<feature type="domain" description="Glycoside hydrolase family 29 N-terminal" evidence="6">
    <location>
        <begin position="46"/>
        <end position="337"/>
    </location>
</feature>
<evidence type="ECO:0000313" key="7">
    <source>
        <dbReference type="EMBL" id="GGI66088.1"/>
    </source>
</evidence>
<dbReference type="PANTHER" id="PTHR10030">
    <property type="entry name" value="ALPHA-L-FUCOSIDASE"/>
    <property type="match status" value="1"/>
</dbReference>
<reference evidence="7" key="1">
    <citation type="journal article" date="2014" name="Int. J. Syst. Evol. Microbiol.">
        <title>Complete genome sequence of Corynebacterium casei LMG S-19264T (=DSM 44701T), isolated from a smear-ripened cheese.</title>
        <authorList>
            <consortium name="US DOE Joint Genome Institute (JGI-PGF)"/>
            <person name="Walter F."/>
            <person name="Albersmeier A."/>
            <person name="Kalinowski J."/>
            <person name="Ruckert C."/>
        </authorList>
    </citation>
    <scope>NUCLEOTIDE SEQUENCE</scope>
    <source>
        <strain evidence="7">CCM 8433</strain>
    </source>
</reference>
<dbReference type="InterPro" id="IPR017853">
    <property type="entry name" value="GH"/>
</dbReference>
<dbReference type="SMART" id="SM00812">
    <property type="entry name" value="Alpha_L_fucos"/>
    <property type="match status" value="1"/>
</dbReference>
<dbReference type="Proteomes" id="UP000622610">
    <property type="component" value="Unassembled WGS sequence"/>
</dbReference>
<keyword evidence="8" id="KW-1185">Reference proteome</keyword>
<evidence type="ECO:0000259" key="6">
    <source>
        <dbReference type="Pfam" id="PF01120"/>
    </source>
</evidence>
<evidence type="ECO:0000256" key="1">
    <source>
        <dbReference type="ARBA" id="ARBA00007951"/>
    </source>
</evidence>
<accession>A0A917JFT0</accession>
<evidence type="ECO:0000313" key="8">
    <source>
        <dbReference type="Proteomes" id="UP000622610"/>
    </source>
</evidence>
<dbReference type="GO" id="GO:0005764">
    <property type="term" value="C:lysosome"/>
    <property type="evidence" value="ECO:0007669"/>
    <property type="project" value="TreeGrafter"/>
</dbReference>
<protein>
    <recommendedName>
        <fullName evidence="2">alpha-L-fucosidase</fullName>
        <ecNumber evidence="2">3.2.1.51</ecNumber>
    </recommendedName>
</protein>
<dbReference type="EMBL" id="BMDT01000008">
    <property type="protein sequence ID" value="GGI66088.1"/>
    <property type="molecule type" value="Genomic_DNA"/>
</dbReference>
<dbReference type="InterPro" id="IPR000933">
    <property type="entry name" value="Glyco_hydro_29"/>
</dbReference>
<evidence type="ECO:0000256" key="5">
    <source>
        <dbReference type="ARBA" id="ARBA00023295"/>
    </source>
</evidence>
<evidence type="ECO:0000256" key="3">
    <source>
        <dbReference type="ARBA" id="ARBA00022729"/>
    </source>
</evidence>
<dbReference type="GO" id="GO:0006004">
    <property type="term" value="P:fucose metabolic process"/>
    <property type="evidence" value="ECO:0007669"/>
    <property type="project" value="TreeGrafter"/>
</dbReference>
<dbReference type="PANTHER" id="PTHR10030:SF37">
    <property type="entry name" value="ALPHA-L-FUCOSIDASE-RELATED"/>
    <property type="match status" value="1"/>
</dbReference>
<proteinExistence type="inferred from homology"/>
<dbReference type="Gene3D" id="2.60.120.260">
    <property type="entry name" value="Galactose-binding domain-like"/>
    <property type="match status" value="1"/>
</dbReference>
<dbReference type="GO" id="GO:0016139">
    <property type="term" value="P:glycoside catabolic process"/>
    <property type="evidence" value="ECO:0007669"/>
    <property type="project" value="TreeGrafter"/>
</dbReference>
<dbReference type="Pfam" id="PF01120">
    <property type="entry name" value="Alpha_L_fucos"/>
    <property type="match status" value="1"/>
</dbReference>
<dbReference type="GO" id="GO:0004560">
    <property type="term" value="F:alpha-L-fucosidase activity"/>
    <property type="evidence" value="ECO:0007669"/>
    <property type="project" value="InterPro"/>
</dbReference>
<dbReference type="EC" id="3.2.1.51" evidence="2"/>
<dbReference type="InterPro" id="IPR008979">
    <property type="entry name" value="Galactose-bd-like_sf"/>
</dbReference>
<dbReference type="InterPro" id="IPR057739">
    <property type="entry name" value="Glyco_hydro_29_N"/>
</dbReference>
<dbReference type="RefSeq" id="WP_188367926.1">
    <property type="nucleotide sequence ID" value="NZ_BMDT01000008.1"/>
</dbReference>
<dbReference type="SUPFAM" id="SSF51445">
    <property type="entry name" value="(Trans)glycosidases"/>
    <property type="match status" value="1"/>
</dbReference>
<gene>
    <name evidence="7" type="primary">fuc1</name>
    <name evidence="7" type="ORF">GCM10011482_17420</name>
</gene>
<keyword evidence="5" id="KW-0326">Glycosidase</keyword>
<sequence>MKVEELVKIVPSPRQIAWQQTEYYGFIHFGINTMTNLEWGFGDEPLDLFNPKQLDGDRWVRQLKEAQMQGVILTCKHHDGFCLWPTATTDYSVKHTPWKNGTGDLVKEVAEACHKYGLKFGVYLSPWDRHEPSYGSGRAYDDLYVAQLTELLTNYGEIFSIWLDGANGEGPNGKKQTYDWERYYEVMRRLQPDAAISVCGPDVRWCGNEAGQTRPQEWSVVPIELHNLEKIAEHSQQIDDGAFSRKLTSGDEDLGSREVLQNYQGELVWFPAEVNTSIRPGWFYHPEEDNQVRDVAELYAIYLKTVGGNSTFLLNLPPNKEGLIHENDLAVLKELGQKIIQVKDQTLIANAQLHVSSARKAITLSDLLADDRPFWQSQPEDQAPFIEISWDEEQRIQRVSLKEAIQESQRVEAFTIYYEAEDELKVAERGTMIGYQKIVEFPAIETKRIRIVFEQFRAAPTITQININ</sequence>
<dbReference type="Gene3D" id="3.20.20.80">
    <property type="entry name" value="Glycosidases"/>
    <property type="match status" value="1"/>
</dbReference>
<comment type="caution">
    <text evidence="7">The sequence shown here is derived from an EMBL/GenBank/DDBJ whole genome shotgun (WGS) entry which is preliminary data.</text>
</comment>